<keyword evidence="4" id="KW-0645">Protease</keyword>
<sequence>MKKNIKFIITLLITCFTVVTMAQNNRSKMPKPGKTPAINLKTPAIHKLPNGITLLVVENHKLPWVRLSFVMDVAPFAEGDKAGISDLTSSMMGNGSKNISKDDFNEEVDFLGGSIHLSTDGGSAASLPKYFPRIVEMMADAALNPNFTQEELDKEKARLIQGIKSGENSADAIASRVQGVLIYGSQHPYGEYATEQTINSITLEDVNSFYKDHFSPANVYMVVSGDIKEEQAKELISKYFYNWMPSTAMQKTVSSPTDVQYTQINFVDMPNAVQSEIRVNNLVDLTLSNKDFFAVLIANHILGGDFGSYINMNLREKHAFTYGAGSSVGTNKWTKSNFKIQTKVRNAVTDSAVVEILKEVNRIREEYVTDKSLAQAKAQYLGKFIMATENPATMAQYAINIKTQNLPEDFYKNYIANINAVTKEDIKRVANKYFKTNNLRFTIVGKGSEVAPKLEALTHNGKAMPVFYFDKFGNRTEAPKNQVIPNDVTAQNVIEKYFNALGSPQAVNAVKTTATFGKAEVQGMTLDIAIKRSKQNKFNQTLSMMGNVVSKQVYNGNSGYAEVQGQRVSIEGKDLAVLQQESGIFPENHFKNHPEVKLVGVEKVGEEEAYNLQVTANKNVFYSTSSGLKIKEVSTQEMNGQTIENTVFYKDYKEVNGVKFPFTISIAIMGQTLDFKVQEIKINSDVSDADFE</sequence>
<dbReference type="InterPro" id="IPR011249">
    <property type="entry name" value="Metalloenz_LuxS/M16"/>
</dbReference>
<reference evidence="5" key="1">
    <citation type="submission" date="2015-01" db="EMBL/GenBank/DDBJ databases">
        <authorList>
            <person name="MANFREDI Pablo"/>
        </authorList>
    </citation>
    <scope>NUCLEOTIDE SEQUENCE [LARGE SCALE GENOMIC DNA]</scope>
    <source>
        <strain evidence="5">Cc11</strain>
    </source>
</reference>
<feature type="signal peptide" evidence="1">
    <location>
        <begin position="1"/>
        <end position="22"/>
    </location>
</feature>
<dbReference type="EMBL" id="CDOK01000144">
    <property type="protein sequence ID" value="CEN51273.1"/>
    <property type="molecule type" value="Genomic_DNA"/>
</dbReference>
<keyword evidence="1" id="KW-0732">Signal</keyword>
<dbReference type="Pfam" id="PF00675">
    <property type="entry name" value="Peptidase_M16"/>
    <property type="match status" value="1"/>
</dbReference>
<keyword evidence="4" id="KW-0378">Hydrolase</keyword>
<organism evidence="4 5">
    <name type="scientific">Capnocytophaga canimorsus</name>
    <dbReference type="NCBI Taxonomy" id="28188"/>
    <lineage>
        <taxon>Bacteria</taxon>
        <taxon>Pseudomonadati</taxon>
        <taxon>Bacteroidota</taxon>
        <taxon>Flavobacteriia</taxon>
        <taxon>Flavobacteriales</taxon>
        <taxon>Flavobacteriaceae</taxon>
        <taxon>Capnocytophaga</taxon>
    </lineage>
</organism>
<name>A0A0B7IMT1_9FLAO</name>
<dbReference type="InterPro" id="IPR011765">
    <property type="entry name" value="Pept_M16_N"/>
</dbReference>
<evidence type="ECO:0000259" key="2">
    <source>
        <dbReference type="Pfam" id="PF00675"/>
    </source>
</evidence>
<protein>
    <submittedName>
        <fullName evidence="4">Uncharacterized zinc protease-like protein y4wB</fullName>
        <ecNumber evidence="4">3.4.24.64</ecNumber>
    </submittedName>
</protein>
<gene>
    <name evidence="4" type="ORF">CCAN11_2280022</name>
</gene>
<evidence type="ECO:0000313" key="4">
    <source>
        <dbReference type="EMBL" id="CEN51273.1"/>
    </source>
</evidence>
<dbReference type="GO" id="GO:0046872">
    <property type="term" value="F:metal ion binding"/>
    <property type="evidence" value="ECO:0007669"/>
    <property type="project" value="InterPro"/>
</dbReference>
<dbReference type="Pfam" id="PF05193">
    <property type="entry name" value="Peptidase_M16_C"/>
    <property type="match status" value="1"/>
</dbReference>
<dbReference type="GO" id="GO:0006508">
    <property type="term" value="P:proteolysis"/>
    <property type="evidence" value="ECO:0007669"/>
    <property type="project" value="UniProtKB-KW"/>
</dbReference>
<evidence type="ECO:0000259" key="3">
    <source>
        <dbReference type="Pfam" id="PF05193"/>
    </source>
</evidence>
<dbReference type="SUPFAM" id="SSF63411">
    <property type="entry name" value="LuxS/MPP-like metallohydrolase"/>
    <property type="match status" value="2"/>
</dbReference>
<dbReference type="PANTHER" id="PTHR11851">
    <property type="entry name" value="METALLOPROTEASE"/>
    <property type="match status" value="1"/>
</dbReference>
<dbReference type="AlphaFoldDB" id="A0A0B7IMT1"/>
<dbReference type="InterPro" id="IPR007863">
    <property type="entry name" value="Peptidase_M16_C"/>
</dbReference>
<dbReference type="Gene3D" id="3.30.830.10">
    <property type="entry name" value="Metalloenzyme, LuxS/M16 peptidase-like"/>
    <property type="match status" value="2"/>
</dbReference>
<dbReference type="PANTHER" id="PTHR11851:SF224">
    <property type="entry name" value="PROCESSING PROTEASE"/>
    <property type="match status" value="1"/>
</dbReference>
<dbReference type="Proteomes" id="UP000039370">
    <property type="component" value="Unassembled WGS sequence"/>
</dbReference>
<feature type="chain" id="PRO_5002130250" evidence="1">
    <location>
        <begin position="23"/>
        <end position="692"/>
    </location>
</feature>
<feature type="domain" description="Peptidase M16 C-terminal" evidence="3">
    <location>
        <begin position="200"/>
        <end position="380"/>
    </location>
</feature>
<evidence type="ECO:0000256" key="1">
    <source>
        <dbReference type="SAM" id="SignalP"/>
    </source>
</evidence>
<evidence type="ECO:0000313" key="5">
    <source>
        <dbReference type="Proteomes" id="UP000039370"/>
    </source>
</evidence>
<proteinExistence type="predicted"/>
<dbReference type="InterPro" id="IPR050361">
    <property type="entry name" value="MPP/UQCRC_Complex"/>
</dbReference>
<accession>A0A0B7IMT1</accession>
<dbReference type="EC" id="3.4.24.64" evidence="4"/>
<dbReference type="GO" id="GO:0004222">
    <property type="term" value="F:metalloendopeptidase activity"/>
    <property type="evidence" value="ECO:0007669"/>
    <property type="project" value="UniProtKB-EC"/>
</dbReference>
<feature type="domain" description="Peptidase M16 N-terminal" evidence="2">
    <location>
        <begin position="77"/>
        <end position="165"/>
    </location>
</feature>